<evidence type="ECO:0000256" key="5">
    <source>
        <dbReference type="ARBA" id="ARBA00023212"/>
    </source>
</evidence>
<comment type="subcellular location">
    <subcellularLocation>
        <location evidence="1">Cytoplasm</location>
        <location evidence="1">Cytoskeleton</location>
    </subcellularLocation>
</comment>
<evidence type="ECO:0000256" key="4">
    <source>
        <dbReference type="ARBA" id="ARBA00022553"/>
    </source>
</evidence>
<feature type="compositionally biased region" description="Basic and acidic residues" evidence="6">
    <location>
        <begin position="268"/>
        <end position="283"/>
    </location>
</feature>
<dbReference type="GO" id="GO:0005813">
    <property type="term" value="C:centrosome"/>
    <property type="evidence" value="ECO:0007669"/>
    <property type="project" value="TreeGrafter"/>
</dbReference>
<keyword evidence="4" id="KW-0597">Phosphoprotein</keyword>
<dbReference type="PANTHER" id="PTHR47078">
    <property type="entry name" value="CYTOSKELETON-ASSOCIATED PROTEIN 2-LIKE"/>
    <property type="match status" value="1"/>
</dbReference>
<sequence length="599" mass="67183">MESAESSSEQDIMLERLARWKAQKALKKQYTSSIGKAHHNDTKLVGRQPLKEARLGNRTHNTKTQHTSTSKRQAAECKSNLEGLKTSKDKRSNSSTLVEKAPEQEMTMREKLELWRAQKQPKNNTQCRTLHLLQKKESTTGNRAKITPSSKATLPPQTSSLKGCDSGKQRKLSILTPKKDLFRTPTSVKSTAHHSANLSMRQSTARTAQRPGESQSRTTEPHHTTNNNAMKSRLAIKRSSPTQEEPSRKRKVVTFLGTDSLVRCSPRLQERSRESTEINRHGQEQATPVQPWKDKKLDMQQRLKRWLASKGKTPSKYSHLLSFKTTPADRIRRSLASQRATPTKAPMPVWHLDSDPPTSLDSSTSQEEDELMAALNSTMDECSLLLQSGCPTDHVTEWLDSLVSRVPAMRQCSKYWLCRVSIAKEEELDANEIIHIYEEAVQEGAQPVQAVKESLQQYVEKLINTSTPTKSTSRIYPACASAKADPGPPTPKGSKYSPAMEQLLQSSVLRYCLTESTPYFDRIRAAIGQQAPSTTPNLTLVTPVRRSIRLEGRRSVLPLNLQEHNMCLASLDDLAPQEFILRANRALEGDLPEDGPNSE</sequence>
<organism evidence="8 9">
    <name type="scientific">Acanthaster planci</name>
    <name type="common">Crown-of-thorns starfish</name>
    <dbReference type="NCBI Taxonomy" id="133434"/>
    <lineage>
        <taxon>Eukaryota</taxon>
        <taxon>Metazoa</taxon>
        <taxon>Echinodermata</taxon>
        <taxon>Eleutherozoa</taxon>
        <taxon>Asterozoa</taxon>
        <taxon>Asteroidea</taxon>
        <taxon>Valvatacea</taxon>
        <taxon>Valvatida</taxon>
        <taxon>Acanthasteridae</taxon>
        <taxon>Acanthaster</taxon>
    </lineage>
</organism>
<feature type="region of interest" description="Disordered" evidence="6">
    <location>
        <begin position="31"/>
        <end position="105"/>
    </location>
</feature>
<feature type="domain" description="Cytoskeleton-associated protein 2 C-terminal" evidence="7">
    <location>
        <begin position="366"/>
        <end position="458"/>
    </location>
</feature>
<evidence type="ECO:0000256" key="6">
    <source>
        <dbReference type="SAM" id="MobiDB-lite"/>
    </source>
</evidence>
<dbReference type="GeneID" id="110977163"/>
<comment type="similarity">
    <text evidence="2">Belongs to the CKAP2 family.</text>
</comment>
<proteinExistence type="inferred from homology"/>
<dbReference type="RefSeq" id="XP_022086731.1">
    <property type="nucleotide sequence ID" value="XM_022231039.1"/>
</dbReference>
<feature type="compositionally biased region" description="Polar residues" evidence="6">
    <location>
        <begin position="139"/>
        <end position="161"/>
    </location>
</feature>
<evidence type="ECO:0000256" key="2">
    <source>
        <dbReference type="ARBA" id="ARBA00009468"/>
    </source>
</evidence>
<dbReference type="GO" id="GO:0005829">
    <property type="term" value="C:cytosol"/>
    <property type="evidence" value="ECO:0007669"/>
    <property type="project" value="TreeGrafter"/>
</dbReference>
<keyword evidence="8" id="KW-1185">Reference proteome</keyword>
<feature type="compositionally biased region" description="Low complexity" evidence="6">
    <location>
        <begin position="355"/>
        <end position="365"/>
    </location>
</feature>
<feature type="domain" description="Cytoskeleton-associated protein 2 C-terminal" evidence="7">
    <location>
        <begin position="505"/>
        <end position="587"/>
    </location>
</feature>
<feature type="region of interest" description="Disordered" evidence="6">
    <location>
        <begin position="139"/>
        <end position="291"/>
    </location>
</feature>
<dbReference type="OrthoDB" id="6288182at2759"/>
<gene>
    <name evidence="9" type="primary">LOC110977163</name>
</gene>
<protein>
    <submittedName>
        <fullName evidence="9">Cytoskeleton-associated protein 2-like</fullName>
    </submittedName>
</protein>
<name>A0A8B7Y4D9_ACAPL</name>
<reference evidence="9" key="1">
    <citation type="submission" date="2025-08" db="UniProtKB">
        <authorList>
            <consortium name="RefSeq"/>
        </authorList>
    </citation>
    <scope>IDENTIFICATION</scope>
</reference>
<evidence type="ECO:0000313" key="8">
    <source>
        <dbReference type="Proteomes" id="UP000694845"/>
    </source>
</evidence>
<feature type="compositionally biased region" description="Basic and acidic residues" evidence="6">
    <location>
        <begin position="38"/>
        <end position="55"/>
    </location>
</feature>
<accession>A0A8B7Y4D9</accession>
<dbReference type="Proteomes" id="UP000694845">
    <property type="component" value="Unplaced"/>
</dbReference>
<evidence type="ECO:0000256" key="1">
    <source>
        <dbReference type="ARBA" id="ARBA00004245"/>
    </source>
</evidence>
<feature type="compositionally biased region" description="Polar residues" evidence="6">
    <location>
        <begin position="184"/>
        <end position="230"/>
    </location>
</feature>
<dbReference type="Pfam" id="PF15297">
    <property type="entry name" value="CKAP2_C"/>
    <property type="match status" value="2"/>
</dbReference>
<keyword evidence="5" id="KW-0206">Cytoskeleton</keyword>
<keyword evidence="3" id="KW-0963">Cytoplasm</keyword>
<dbReference type="PANTHER" id="PTHR47078:SF1">
    <property type="entry name" value="CYTOSKELETON-ASSOCIATED PROTEIN 2-LIKE"/>
    <property type="match status" value="1"/>
</dbReference>
<dbReference type="GO" id="GO:0072686">
    <property type="term" value="C:mitotic spindle"/>
    <property type="evidence" value="ECO:0007669"/>
    <property type="project" value="TreeGrafter"/>
</dbReference>
<dbReference type="KEGG" id="aplc:110977163"/>
<dbReference type="InterPro" id="IPR052855">
    <property type="entry name" value="CKAP2-like"/>
</dbReference>
<dbReference type="OMA" id="EIIHIYE"/>
<feature type="compositionally biased region" description="Polar residues" evidence="6">
    <location>
        <begin position="58"/>
        <end position="72"/>
    </location>
</feature>
<feature type="region of interest" description="Disordered" evidence="6">
    <location>
        <begin position="337"/>
        <end position="366"/>
    </location>
</feature>
<dbReference type="AlphaFoldDB" id="A0A8B7Y4D9"/>
<dbReference type="InterPro" id="IPR029197">
    <property type="entry name" value="CKAP2_C"/>
</dbReference>
<evidence type="ECO:0000259" key="7">
    <source>
        <dbReference type="Pfam" id="PF15297"/>
    </source>
</evidence>
<evidence type="ECO:0000256" key="3">
    <source>
        <dbReference type="ARBA" id="ARBA00022490"/>
    </source>
</evidence>
<evidence type="ECO:0000313" key="9">
    <source>
        <dbReference type="RefSeq" id="XP_022086731.1"/>
    </source>
</evidence>